<gene>
    <name evidence="12" type="ORF">FDP41_008929</name>
</gene>
<keyword evidence="9" id="KW-0206">Cytoskeleton</keyword>
<dbReference type="CDD" id="cd20265">
    <property type="entry name" value="Complex1_LYR_ETFRF1_LYRM5"/>
    <property type="match status" value="1"/>
</dbReference>
<feature type="compositionally biased region" description="Polar residues" evidence="11">
    <location>
        <begin position="115"/>
        <end position="125"/>
    </location>
</feature>
<keyword evidence="7" id="KW-0970">Cilium biogenesis/degradation</keyword>
<dbReference type="Pfam" id="PF14933">
    <property type="entry name" value="CEP19"/>
    <property type="match status" value="1"/>
</dbReference>
<evidence type="ECO:0000256" key="11">
    <source>
        <dbReference type="SAM" id="MobiDB-lite"/>
    </source>
</evidence>
<dbReference type="PANTHER" id="PTHR31539:SF1">
    <property type="entry name" value="CENTROSOMAL PROTEIN OF 19 KDA"/>
    <property type="match status" value="1"/>
</dbReference>
<dbReference type="GO" id="GO:0036064">
    <property type="term" value="C:ciliary basal body"/>
    <property type="evidence" value="ECO:0007669"/>
    <property type="project" value="TreeGrafter"/>
</dbReference>
<evidence type="ECO:0000256" key="9">
    <source>
        <dbReference type="ARBA" id="ARBA00023212"/>
    </source>
</evidence>
<proteinExistence type="inferred from homology"/>
<evidence type="ECO:0000256" key="5">
    <source>
        <dbReference type="ARBA" id="ARBA00022015"/>
    </source>
</evidence>
<dbReference type="InterPro" id="IPR029412">
    <property type="entry name" value="CEP19"/>
</dbReference>
<evidence type="ECO:0000256" key="6">
    <source>
        <dbReference type="ARBA" id="ARBA00022490"/>
    </source>
</evidence>
<dbReference type="VEuPathDB" id="AmoebaDB:NF0077620"/>
<evidence type="ECO:0000256" key="8">
    <source>
        <dbReference type="ARBA" id="ARBA00023069"/>
    </source>
</evidence>
<dbReference type="EMBL" id="VFQX01000066">
    <property type="protein sequence ID" value="KAF0972680.1"/>
    <property type="molecule type" value="Genomic_DNA"/>
</dbReference>
<comment type="caution">
    <text evidence="12">The sequence shown here is derived from an EMBL/GenBank/DDBJ whole genome shotgun (WGS) entry which is preliminary data.</text>
</comment>
<keyword evidence="6" id="KW-0963">Cytoplasm</keyword>
<dbReference type="VEuPathDB" id="AmoebaDB:FDP41_008929"/>
<evidence type="ECO:0000313" key="13">
    <source>
        <dbReference type="Proteomes" id="UP000444721"/>
    </source>
</evidence>
<dbReference type="AlphaFoldDB" id="A0A6A5BF78"/>
<dbReference type="VEuPathDB" id="AmoebaDB:NfTy_047580"/>
<dbReference type="PANTHER" id="PTHR31539">
    <property type="entry name" value="CENTROSOMAL PROTEIN OF 19K CEP19"/>
    <property type="match status" value="1"/>
</dbReference>
<sequence length="323" mass="38520">MSPNSTSVDNVLRIGIRKQQCALVVEYTKINSKGKRELRHRRVYLEDYIVKNYPELDEEEIVKNIKQHVLFKHHHELFEPIPNHQIDKMVRQLVDHTTKSFLPPEPQSKSQPQKTNNIINNQPKQKPTEVIEEEDIEEEDFDQFDEDEDDFKSQDLNKLDDQSLRKVKAKMDENFKQLKPGDKGYVYDKQVDFDSVPKTFPKFTKMQNQHLRQQALNLYKRFLAMIPHYPGEESPQVLKARLKKAFLANKSDMSEEDLRNQLARGEYILKEVEALIRLKKYRTLDKRYSAHRQEHDDERIDIFFLTQMKIGNNLIKKEFVFFE</sequence>
<comment type="subcellular location">
    <subcellularLocation>
        <location evidence="2">Cytoplasm</location>
        <location evidence="2">Cytoskeleton</location>
        <location evidence="2">Cilium basal body</location>
    </subcellularLocation>
    <subcellularLocation>
        <location evidence="1">Cytoplasm</location>
        <location evidence="1">Cytoskeleton</location>
        <location evidence="1">Microtubule organizing center</location>
        <location evidence="1">Centrosome</location>
        <location evidence="1">Centriole</location>
    </subcellularLocation>
    <subcellularLocation>
        <location evidence="3">Cytoplasm</location>
        <location evidence="3">Cytoskeleton</location>
        <location evidence="3">Spindle</location>
    </subcellularLocation>
</comment>
<dbReference type="GO" id="GO:0005814">
    <property type="term" value="C:centriole"/>
    <property type="evidence" value="ECO:0007669"/>
    <property type="project" value="UniProtKB-SubCell"/>
</dbReference>
<comment type="similarity">
    <text evidence="4">Belongs to the CEP19 family.</text>
</comment>
<name>A0A6A5BF78_NAEFO</name>
<evidence type="ECO:0000256" key="10">
    <source>
        <dbReference type="ARBA" id="ARBA00023273"/>
    </source>
</evidence>
<organism evidence="12 13">
    <name type="scientific">Naegleria fowleri</name>
    <name type="common">Brain eating amoeba</name>
    <dbReference type="NCBI Taxonomy" id="5763"/>
    <lineage>
        <taxon>Eukaryota</taxon>
        <taxon>Discoba</taxon>
        <taxon>Heterolobosea</taxon>
        <taxon>Tetramitia</taxon>
        <taxon>Eutetramitia</taxon>
        <taxon>Vahlkampfiidae</taxon>
        <taxon>Naegleria</taxon>
    </lineage>
</organism>
<evidence type="ECO:0000256" key="3">
    <source>
        <dbReference type="ARBA" id="ARBA00004186"/>
    </source>
</evidence>
<feature type="region of interest" description="Disordered" evidence="11">
    <location>
        <begin position="99"/>
        <end position="131"/>
    </location>
</feature>
<evidence type="ECO:0000313" key="12">
    <source>
        <dbReference type="EMBL" id="KAF0972680.1"/>
    </source>
</evidence>
<accession>A0A6A5BF78</accession>
<dbReference type="GeneID" id="68116146"/>
<dbReference type="RefSeq" id="XP_044557394.1">
    <property type="nucleotide sequence ID" value="XM_044712833.1"/>
</dbReference>
<keyword evidence="10" id="KW-0966">Cell projection</keyword>
<dbReference type="VEuPathDB" id="AmoebaDB:NF0077630"/>
<keyword evidence="8" id="KW-0969">Cilium</keyword>
<evidence type="ECO:0000256" key="2">
    <source>
        <dbReference type="ARBA" id="ARBA00004120"/>
    </source>
</evidence>
<evidence type="ECO:0000256" key="7">
    <source>
        <dbReference type="ARBA" id="ARBA00022794"/>
    </source>
</evidence>
<dbReference type="GO" id="GO:0090324">
    <property type="term" value="P:negative regulation of oxidative phosphorylation"/>
    <property type="evidence" value="ECO:0007669"/>
    <property type="project" value="InterPro"/>
</dbReference>
<evidence type="ECO:0000256" key="1">
    <source>
        <dbReference type="ARBA" id="ARBA00004114"/>
    </source>
</evidence>
<dbReference type="Proteomes" id="UP000444721">
    <property type="component" value="Unassembled WGS sequence"/>
</dbReference>
<dbReference type="GO" id="GO:0097712">
    <property type="term" value="P:vesicle targeting, trans-Golgi to periciliary membrane compartment"/>
    <property type="evidence" value="ECO:0007669"/>
    <property type="project" value="TreeGrafter"/>
</dbReference>
<dbReference type="GO" id="GO:0034454">
    <property type="term" value="P:microtubule anchoring at centrosome"/>
    <property type="evidence" value="ECO:0007669"/>
    <property type="project" value="TreeGrafter"/>
</dbReference>
<protein>
    <recommendedName>
        <fullName evidence="5">Centrosomal protein of 19 kDa</fullName>
    </recommendedName>
</protein>
<keyword evidence="13" id="KW-1185">Reference proteome</keyword>
<dbReference type="GO" id="GO:0000922">
    <property type="term" value="C:spindle pole"/>
    <property type="evidence" value="ECO:0007669"/>
    <property type="project" value="TreeGrafter"/>
</dbReference>
<reference evidence="12 13" key="1">
    <citation type="journal article" date="2019" name="Sci. Rep.">
        <title>Nanopore sequencing improves the draft genome of the human pathogenic amoeba Naegleria fowleri.</title>
        <authorList>
            <person name="Liechti N."/>
            <person name="Schurch N."/>
            <person name="Bruggmann R."/>
            <person name="Wittwer M."/>
        </authorList>
    </citation>
    <scope>NUCLEOTIDE SEQUENCE [LARGE SCALE GENOMIC DNA]</scope>
    <source>
        <strain evidence="12 13">ATCC 30894</strain>
    </source>
</reference>
<dbReference type="OrthoDB" id="2163581at2759"/>
<evidence type="ECO:0000256" key="4">
    <source>
        <dbReference type="ARBA" id="ARBA00009371"/>
    </source>
</evidence>
<dbReference type="InterPro" id="IPR045296">
    <property type="entry name" value="Complex1_LYR_ETFRF1_LYRM5"/>
</dbReference>